<gene>
    <name evidence="2" type="ORF">CLV58_102319</name>
</gene>
<dbReference type="OrthoDB" id="1092930at2"/>
<name>A0A2T0TIN7_9BACT</name>
<feature type="chain" id="PRO_5015759193" evidence="1">
    <location>
        <begin position="20"/>
        <end position="454"/>
    </location>
</feature>
<feature type="signal peptide" evidence="1">
    <location>
        <begin position="1"/>
        <end position="19"/>
    </location>
</feature>
<evidence type="ECO:0000313" key="3">
    <source>
        <dbReference type="Proteomes" id="UP000238375"/>
    </source>
</evidence>
<comment type="caution">
    <text evidence="2">The sequence shown here is derived from an EMBL/GenBank/DDBJ whole genome shotgun (WGS) entry which is preliminary data.</text>
</comment>
<dbReference type="EMBL" id="PVTE01000002">
    <property type="protein sequence ID" value="PRY45570.1"/>
    <property type="molecule type" value="Genomic_DNA"/>
</dbReference>
<organism evidence="2 3">
    <name type="scientific">Spirosoma oryzae</name>
    <dbReference type="NCBI Taxonomy" id="1469603"/>
    <lineage>
        <taxon>Bacteria</taxon>
        <taxon>Pseudomonadati</taxon>
        <taxon>Bacteroidota</taxon>
        <taxon>Cytophagia</taxon>
        <taxon>Cytophagales</taxon>
        <taxon>Cytophagaceae</taxon>
        <taxon>Spirosoma</taxon>
    </lineage>
</organism>
<dbReference type="Pfam" id="PF14092">
    <property type="entry name" value="DUF4270"/>
    <property type="match status" value="1"/>
</dbReference>
<keyword evidence="1" id="KW-0732">Signal</keyword>
<accession>A0A2T0TIN7</accession>
<dbReference type="RefSeq" id="WP_106136413.1">
    <property type="nucleotide sequence ID" value="NZ_PVTE01000002.1"/>
</dbReference>
<evidence type="ECO:0000256" key="1">
    <source>
        <dbReference type="SAM" id="SignalP"/>
    </source>
</evidence>
<reference evidence="2 3" key="1">
    <citation type="submission" date="2018-03" db="EMBL/GenBank/DDBJ databases">
        <title>Genomic Encyclopedia of Archaeal and Bacterial Type Strains, Phase II (KMG-II): from individual species to whole genera.</title>
        <authorList>
            <person name="Goeker M."/>
        </authorList>
    </citation>
    <scope>NUCLEOTIDE SEQUENCE [LARGE SCALE GENOMIC DNA]</scope>
    <source>
        <strain evidence="2 3">DSM 28354</strain>
    </source>
</reference>
<keyword evidence="3" id="KW-1185">Reference proteome</keyword>
<dbReference type="AlphaFoldDB" id="A0A2T0TIN7"/>
<dbReference type="InterPro" id="IPR025366">
    <property type="entry name" value="DUF4270"/>
</dbReference>
<sequence length="454" mass="49545">MHFFHRVAGLFIAALCLCACQSGTLDIGQAIINPQEFSIQSLDTISVRVSTVLAPDSFVTSPILLNASTDTYQDTSMLVGRWTDSRTGTLITRGYTNVDYAGNPFISTTNITVDSLVLELGYAYAYGDTTTAFGIEVHQLQNPLSRSRAYYNTSSAAYDSKPLFSRTVIPAPGVPPRVPRQIRFRMSSAMAQSFYAALADGTIIDNITMDDFWKGFAFVTPTSGNTLIGFSTRGFSGLRLYYHTTDIGTDITVNAASIRFPFRGTNFTQFINDRTGTPLAALQSKTDAVSSSLTNRTSFIAMGLRTRIDFPYISQFEIPAGYAGLNSAQLVMQPVRQTLRDNLTPPNLAIFLGNAQNELLSPVPFGASGALPQSGYNAAGYAYDATQPDLIDNYTFDVTQYASNLILGRVPNRPLILTTLGTDLRTMAQRVTVGDQQQPISDRIQLRLFLTSGL</sequence>
<evidence type="ECO:0000313" key="2">
    <source>
        <dbReference type="EMBL" id="PRY45570.1"/>
    </source>
</evidence>
<dbReference type="Proteomes" id="UP000238375">
    <property type="component" value="Unassembled WGS sequence"/>
</dbReference>
<proteinExistence type="predicted"/>
<protein>
    <submittedName>
        <fullName evidence="2">Uncharacterized protein DUF4270</fullName>
    </submittedName>
</protein>